<feature type="region of interest" description="Disordered" evidence="1">
    <location>
        <begin position="1"/>
        <end position="23"/>
    </location>
</feature>
<dbReference type="AlphaFoldDB" id="A0A2B4R632"/>
<dbReference type="InterPro" id="IPR043502">
    <property type="entry name" value="DNA/RNA_pol_sf"/>
</dbReference>
<dbReference type="PANTHER" id="PTHR37984:SF11">
    <property type="entry name" value="INTEGRASE CATALYTIC DOMAIN-CONTAINING PROTEIN"/>
    <property type="match status" value="1"/>
</dbReference>
<keyword evidence="2" id="KW-0472">Membrane</keyword>
<dbReference type="Proteomes" id="UP000225706">
    <property type="component" value="Unassembled WGS sequence"/>
</dbReference>
<feature type="transmembrane region" description="Helical" evidence="2">
    <location>
        <begin position="38"/>
        <end position="59"/>
    </location>
</feature>
<protein>
    <submittedName>
        <fullName evidence="3">Uncharacterized protein</fullName>
    </submittedName>
</protein>
<evidence type="ECO:0000256" key="1">
    <source>
        <dbReference type="SAM" id="MobiDB-lite"/>
    </source>
</evidence>
<evidence type="ECO:0000313" key="3">
    <source>
        <dbReference type="EMBL" id="PFX13804.1"/>
    </source>
</evidence>
<evidence type="ECO:0000313" key="4">
    <source>
        <dbReference type="Proteomes" id="UP000225706"/>
    </source>
</evidence>
<proteinExistence type="predicted"/>
<dbReference type="OrthoDB" id="5989205at2759"/>
<keyword evidence="4" id="KW-1185">Reference proteome</keyword>
<gene>
    <name evidence="3" type="ORF">AWC38_SpisGene22084</name>
</gene>
<accession>A0A2B4R632</accession>
<dbReference type="Gene3D" id="3.10.10.10">
    <property type="entry name" value="HIV Type 1 Reverse Transcriptase, subunit A, domain 1"/>
    <property type="match status" value="1"/>
</dbReference>
<organism evidence="3 4">
    <name type="scientific">Stylophora pistillata</name>
    <name type="common">Smooth cauliflower coral</name>
    <dbReference type="NCBI Taxonomy" id="50429"/>
    <lineage>
        <taxon>Eukaryota</taxon>
        <taxon>Metazoa</taxon>
        <taxon>Cnidaria</taxon>
        <taxon>Anthozoa</taxon>
        <taxon>Hexacorallia</taxon>
        <taxon>Scleractinia</taxon>
        <taxon>Astrocoeniina</taxon>
        <taxon>Pocilloporidae</taxon>
        <taxon>Stylophora</taxon>
    </lineage>
</organism>
<evidence type="ECO:0000256" key="2">
    <source>
        <dbReference type="SAM" id="Phobius"/>
    </source>
</evidence>
<name>A0A2B4R632_STYPI</name>
<keyword evidence="2" id="KW-0812">Transmembrane</keyword>
<dbReference type="InterPro" id="IPR043128">
    <property type="entry name" value="Rev_trsase/Diguanyl_cyclase"/>
</dbReference>
<dbReference type="EMBL" id="LSMT01000892">
    <property type="protein sequence ID" value="PFX13804.1"/>
    <property type="molecule type" value="Genomic_DNA"/>
</dbReference>
<dbReference type="STRING" id="50429.A0A2B4R632"/>
<sequence length="324" mass="36273">MDGLPEKKEDHQDEVNVHVKDSSEGVKPASRKWSIRRITAIVAVISLVVCGTILTATLLTRKKQFTAERLVEVNLEPGEALVYRVEQVLEVRSGELQRGSGITILDGKDLSSLQDRPRLSDTTTRVYPYKSKTPLSMFGKFKVTVTTENETISQETIYVAEGAGGSPLSWQASQNFGLISITSPLVSKSRPEINQLVQEYDDLLKGLGKLKDYQIHLQIDDSVQPSAQSHRRVLHGRKQLEEQLERDEQHGVMERVDGPTPWVSPVVVAPKPKQPGKIRMCVDMRQANSAIQRERHIKPTIKEIIAELNGASIMEKHLLNLAYV</sequence>
<comment type="caution">
    <text evidence="3">The sequence shown here is derived from an EMBL/GenBank/DDBJ whole genome shotgun (WGS) entry which is preliminary data.</text>
</comment>
<dbReference type="SUPFAM" id="SSF56672">
    <property type="entry name" value="DNA/RNA polymerases"/>
    <property type="match status" value="1"/>
</dbReference>
<dbReference type="PANTHER" id="PTHR37984">
    <property type="entry name" value="PROTEIN CBG26694"/>
    <property type="match status" value="1"/>
</dbReference>
<keyword evidence="2" id="KW-1133">Transmembrane helix</keyword>
<reference evidence="4" key="1">
    <citation type="journal article" date="2017" name="bioRxiv">
        <title>Comparative analysis of the genomes of Stylophora pistillata and Acropora digitifera provides evidence for extensive differences between species of corals.</title>
        <authorList>
            <person name="Voolstra C.R."/>
            <person name="Li Y."/>
            <person name="Liew Y.J."/>
            <person name="Baumgarten S."/>
            <person name="Zoccola D."/>
            <person name="Flot J.-F."/>
            <person name="Tambutte S."/>
            <person name="Allemand D."/>
            <person name="Aranda M."/>
        </authorList>
    </citation>
    <scope>NUCLEOTIDE SEQUENCE [LARGE SCALE GENOMIC DNA]</scope>
</reference>
<dbReference type="Gene3D" id="3.30.70.270">
    <property type="match status" value="1"/>
</dbReference>
<dbReference type="InterPro" id="IPR050951">
    <property type="entry name" value="Retrovirus_Pol_polyprotein"/>
</dbReference>